<feature type="transmembrane region" description="Helical" evidence="3">
    <location>
        <begin position="129"/>
        <end position="152"/>
    </location>
</feature>
<dbReference type="PROSITE" id="PS51219">
    <property type="entry name" value="DPCK"/>
    <property type="match status" value="1"/>
</dbReference>
<keyword evidence="4" id="KW-0418">Kinase</keyword>
<name>A0A0S4JDD6_BODSA</name>
<dbReference type="GO" id="GO:0004140">
    <property type="term" value="F:dephospho-CoA kinase activity"/>
    <property type="evidence" value="ECO:0007669"/>
    <property type="project" value="InterPro"/>
</dbReference>
<dbReference type="PANTHER" id="PTHR10695:SF46">
    <property type="entry name" value="BIFUNCTIONAL COENZYME A SYNTHASE-RELATED"/>
    <property type="match status" value="1"/>
</dbReference>
<protein>
    <submittedName>
        <fullName evidence="4">Dephospho-CoA kinase, putative</fullName>
    </submittedName>
</protein>
<dbReference type="GO" id="GO:0015937">
    <property type="term" value="P:coenzyme A biosynthetic process"/>
    <property type="evidence" value="ECO:0007669"/>
    <property type="project" value="InterPro"/>
</dbReference>
<dbReference type="PANTHER" id="PTHR10695">
    <property type="entry name" value="DEPHOSPHO-COA KINASE-RELATED"/>
    <property type="match status" value="1"/>
</dbReference>
<organism evidence="4 5">
    <name type="scientific">Bodo saltans</name>
    <name type="common">Flagellated protozoan</name>
    <dbReference type="NCBI Taxonomy" id="75058"/>
    <lineage>
        <taxon>Eukaryota</taxon>
        <taxon>Discoba</taxon>
        <taxon>Euglenozoa</taxon>
        <taxon>Kinetoplastea</taxon>
        <taxon>Metakinetoplastina</taxon>
        <taxon>Eubodonida</taxon>
        <taxon>Bodonidae</taxon>
        <taxon>Bodo</taxon>
    </lineage>
</organism>
<dbReference type="InterPro" id="IPR001977">
    <property type="entry name" value="Depp_CoAkinase"/>
</dbReference>
<dbReference type="Gene3D" id="3.40.50.300">
    <property type="entry name" value="P-loop containing nucleotide triphosphate hydrolases"/>
    <property type="match status" value="1"/>
</dbReference>
<dbReference type="Pfam" id="PF01121">
    <property type="entry name" value="CoaE"/>
    <property type="match status" value="1"/>
</dbReference>
<evidence type="ECO:0000313" key="5">
    <source>
        <dbReference type="Proteomes" id="UP000051952"/>
    </source>
</evidence>
<keyword evidence="4" id="KW-0808">Transferase</keyword>
<dbReference type="SUPFAM" id="SSF52540">
    <property type="entry name" value="P-loop containing nucleoside triphosphate hydrolases"/>
    <property type="match status" value="1"/>
</dbReference>
<evidence type="ECO:0000256" key="3">
    <source>
        <dbReference type="SAM" id="Phobius"/>
    </source>
</evidence>
<dbReference type="EMBL" id="CYKH01001276">
    <property type="protein sequence ID" value="CUG86320.1"/>
    <property type="molecule type" value="Genomic_DNA"/>
</dbReference>
<evidence type="ECO:0000256" key="1">
    <source>
        <dbReference type="ARBA" id="ARBA00022741"/>
    </source>
</evidence>
<keyword evidence="1" id="KW-0547">Nucleotide-binding</keyword>
<keyword evidence="3" id="KW-0812">Transmembrane</keyword>
<evidence type="ECO:0000256" key="2">
    <source>
        <dbReference type="ARBA" id="ARBA00022840"/>
    </source>
</evidence>
<evidence type="ECO:0000313" key="4">
    <source>
        <dbReference type="EMBL" id="CUG86320.1"/>
    </source>
</evidence>
<dbReference type="CDD" id="cd02022">
    <property type="entry name" value="DPCK"/>
    <property type="match status" value="1"/>
</dbReference>
<dbReference type="GO" id="GO:0005524">
    <property type="term" value="F:ATP binding"/>
    <property type="evidence" value="ECO:0007669"/>
    <property type="project" value="UniProtKB-KW"/>
</dbReference>
<keyword evidence="5" id="KW-1185">Reference proteome</keyword>
<dbReference type="InterPro" id="IPR027417">
    <property type="entry name" value="P-loop_NTPase"/>
</dbReference>
<dbReference type="Proteomes" id="UP000051952">
    <property type="component" value="Unassembled WGS sequence"/>
</dbReference>
<proteinExistence type="predicted"/>
<reference evidence="5" key="1">
    <citation type="submission" date="2015-09" db="EMBL/GenBank/DDBJ databases">
        <authorList>
            <consortium name="Pathogen Informatics"/>
        </authorList>
    </citation>
    <scope>NUCLEOTIDE SEQUENCE [LARGE SCALE GENOMIC DNA]</scope>
    <source>
        <strain evidence="5">Lake Konstanz</strain>
    </source>
</reference>
<gene>
    <name evidence="4" type="ORF">BSAL_92540</name>
</gene>
<dbReference type="VEuPathDB" id="TriTrypDB:BSAL_92540"/>
<keyword evidence="2" id="KW-0067">ATP-binding</keyword>
<dbReference type="AlphaFoldDB" id="A0A0S4JDD6"/>
<keyword evidence="3" id="KW-1133">Transmembrane helix</keyword>
<keyword evidence="3" id="KW-0472">Membrane</keyword>
<sequence length="153" mass="17156">MNSKIFFAVIKRIALEWWRCVTLQSSVVGDYIVILDAPILYESKTFLNFVSNVLVVSCDDQQQLERLVRRNPELGGEVEAKKRISAQMPLAEKRKRAGFVIDNSAARRELPVNVDRAVKWMASQPHIRYPSACVGGVVAVLAALFYAVASYVV</sequence>
<accession>A0A0S4JDD6</accession>
<dbReference type="OrthoDB" id="247245at2759"/>